<protein>
    <recommendedName>
        <fullName evidence="1">RNase H type-1 domain-containing protein</fullName>
    </recommendedName>
</protein>
<dbReference type="GO" id="GO:0004523">
    <property type="term" value="F:RNA-DNA hybrid ribonuclease activity"/>
    <property type="evidence" value="ECO:0007669"/>
    <property type="project" value="InterPro"/>
</dbReference>
<comment type="caution">
    <text evidence="2">The sequence shown here is derived from an EMBL/GenBank/DDBJ whole genome shotgun (WGS) entry which is preliminary data.</text>
</comment>
<evidence type="ECO:0000313" key="3">
    <source>
        <dbReference type="Proteomes" id="UP000593560"/>
    </source>
</evidence>
<sequence>MKIGKERIFKVEARAILKRLQIAWEAGYRHLELECDDAMVVESILVGEVAVNRMTELRLINQLLKCNWSVQI</sequence>
<reference evidence="2 3" key="1">
    <citation type="journal article" date="2019" name="Genome Biol. Evol.">
        <title>Insights into the evolution of the New World diploid cottons (Gossypium, subgenus Houzingenia) based on genome sequencing.</title>
        <authorList>
            <person name="Grover C.E."/>
            <person name="Arick M.A. 2nd"/>
            <person name="Thrash A."/>
            <person name="Conover J.L."/>
            <person name="Sanders W.S."/>
            <person name="Peterson D.G."/>
            <person name="Frelichowski J.E."/>
            <person name="Scheffler J.A."/>
            <person name="Scheffler B.E."/>
            <person name="Wendel J.F."/>
        </authorList>
    </citation>
    <scope>NUCLEOTIDE SEQUENCE [LARGE SCALE GENOMIC DNA]</scope>
    <source>
        <strain evidence="2">0</strain>
        <tissue evidence="2">Leaf</tissue>
    </source>
</reference>
<dbReference type="OrthoDB" id="994545at2759"/>
<proteinExistence type="predicted"/>
<evidence type="ECO:0000313" key="2">
    <source>
        <dbReference type="EMBL" id="MBA0790278.1"/>
    </source>
</evidence>
<gene>
    <name evidence="2" type="ORF">Gohar_014939</name>
</gene>
<dbReference type="AlphaFoldDB" id="A0A7J9FYR0"/>
<evidence type="ECO:0000259" key="1">
    <source>
        <dbReference type="Pfam" id="PF13456"/>
    </source>
</evidence>
<dbReference type="GO" id="GO:0003676">
    <property type="term" value="F:nucleic acid binding"/>
    <property type="evidence" value="ECO:0007669"/>
    <property type="project" value="InterPro"/>
</dbReference>
<dbReference type="EMBL" id="JABFAD010000001">
    <property type="protein sequence ID" value="MBA0790278.1"/>
    <property type="molecule type" value="Genomic_DNA"/>
</dbReference>
<keyword evidence="3" id="KW-1185">Reference proteome</keyword>
<dbReference type="Proteomes" id="UP000593560">
    <property type="component" value="Unassembled WGS sequence"/>
</dbReference>
<dbReference type="InterPro" id="IPR002156">
    <property type="entry name" value="RNaseH_domain"/>
</dbReference>
<dbReference type="Pfam" id="PF13456">
    <property type="entry name" value="RVT_3"/>
    <property type="match status" value="1"/>
</dbReference>
<feature type="domain" description="RNase H type-1" evidence="1">
    <location>
        <begin position="6"/>
        <end position="71"/>
    </location>
</feature>
<accession>A0A7J9FYR0</accession>
<name>A0A7J9FYR0_9ROSI</name>
<organism evidence="2 3">
    <name type="scientific">Gossypium harknessii</name>
    <dbReference type="NCBI Taxonomy" id="34285"/>
    <lineage>
        <taxon>Eukaryota</taxon>
        <taxon>Viridiplantae</taxon>
        <taxon>Streptophyta</taxon>
        <taxon>Embryophyta</taxon>
        <taxon>Tracheophyta</taxon>
        <taxon>Spermatophyta</taxon>
        <taxon>Magnoliopsida</taxon>
        <taxon>eudicotyledons</taxon>
        <taxon>Gunneridae</taxon>
        <taxon>Pentapetalae</taxon>
        <taxon>rosids</taxon>
        <taxon>malvids</taxon>
        <taxon>Malvales</taxon>
        <taxon>Malvaceae</taxon>
        <taxon>Malvoideae</taxon>
        <taxon>Gossypium</taxon>
    </lineage>
</organism>